<protein>
    <recommendedName>
        <fullName evidence="3">Outer membrane protein beta-barrel domain-containing protein</fullName>
    </recommendedName>
</protein>
<dbReference type="Proteomes" id="UP000658258">
    <property type="component" value="Unassembled WGS sequence"/>
</dbReference>
<name>A0ABQ3I9M2_9BACT</name>
<accession>A0ABQ3I9M2</accession>
<comment type="caution">
    <text evidence="1">The sequence shown here is derived from an EMBL/GenBank/DDBJ whole genome shotgun (WGS) entry which is preliminary data.</text>
</comment>
<dbReference type="RefSeq" id="WP_189631400.1">
    <property type="nucleotide sequence ID" value="NZ_BNAG01000004.1"/>
</dbReference>
<evidence type="ECO:0000313" key="2">
    <source>
        <dbReference type="Proteomes" id="UP000658258"/>
    </source>
</evidence>
<proteinExistence type="predicted"/>
<evidence type="ECO:0000313" key="1">
    <source>
        <dbReference type="EMBL" id="GHE73731.1"/>
    </source>
</evidence>
<organism evidence="1 2">
    <name type="scientific">Roseivirga thermotolerans</name>
    <dbReference type="NCBI Taxonomy" id="1758176"/>
    <lineage>
        <taxon>Bacteria</taxon>
        <taxon>Pseudomonadati</taxon>
        <taxon>Bacteroidota</taxon>
        <taxon>Cytophagia</taxon>
        <taxon>Cytophagales</taxon>
        <taxon>Roseivirgaceae</taxon>
        <taxon>Roseivirga</taxon>
    </lineage>
</organism>
<dbReference type="EMBL" id="BNAG01000004">
    <property type="protein sequence ID" value="GHE73731.1"/>
    <property type="molecule type" value="Genomic_DNA"/>
</dbReference>
<keyword evidence="2" id="KW-1185">Reference proteome</keyword>
<gene>
    <name evidence="1" type="ORF">GCM10011340_33110</name>
</gene>
<sequence length="245" mass="27826">MSRFVFFYYIVLFCCGSKAFAQRSQPDGSASEVLPRLMLKYYGSQYIGQFTSHMLAGEYVWPTGKGIELRLGGLIDRNVLNYDELYFSNKSGFKSSLIFKQYISHGQPILQIAGRPVLGVSQASKGVIPYYGLELFYNELGFDRTRTYKLSCGQDCDYFERVNYGMVDKRVGVRTQLGFVAEIAGPFYFESSIALGAMSSQLKADDRKPIEYEKEYGLKFREGSSSARLQWAVDVSFKVVIRLLK</sequence>
<reference evidence="2" key="1">
    <citation type="journal article" date="2019" name="Int. J. Syst. Evol. Microbiol.">
        <title>The Global Catalogue of Microorganisms (GCM) 10K type strain sequencing project: providing services to taxonomists for standard genome sequencing and annotation.</title>
        <authorList>
            <consortium name="The Broad Institute Genomics Platform"/>
            <consortium name="The Broad Institute Genome Sequencing Center for Infectious Disease"/>
            <person name="Wu L."/>
            <person name="Ma J."/>
        </authorList>
    </citation>
    <scope>NUCLEOTIDE SEQUENCE [LARGE SCALE GENOMIC DNA]</scope>
    <source>
        <strain evidence="2">CGMCC 1.15111</strain>
    </source>
</reference>
<evidence type="ECO:0008006" key="3">
    <source>
        <dbReference type="Google" id="ProtNLM"/>
    </source>
</evidence>